<accession>A0A448ZVA0</accession>
<dbReference type="AlphaFoldDB" id="A0A448ZVA0"/>
<dbReference type="KEGG" id="mob:NCTC10112_00053"/>
<evidence type="ECO:0000256" key="9">
    <source>
        <dbReference type="RuleBase" id="RU365087"/>
    </source>
</evidence>
<feature type="transmembrane region" description="Helical" evidence="9">
    <location>
        <begin position="6"/>
        <end position="27"/>
    </location>
</feature>
<dbReference type="NCBIfam" id="TIGR00810">
    <property type="entry name" value="secG"/>
    <property type="match status" value="1"/>
</dbReference>
<dbReference type="GO" id="GO:0009306">
    <property type="term" value="P:protein secretion"/>
    <property type="evidence" value="ECO:0007669"/>
    <property type="project" value="UniProtKB-UniRule"/>
</dbReference>
<reference evidence="10 11" key="1">
    <citation type="submission" date="2019-01" db="EMBL/GenBank/DDBJ databases">
        <authorList>
            <consortium name="Pathogen Informatics"/>
        </authorList>
    </citation>
    <scope>NUCLEOTIDE SEQUENCE [LARGE SCALE GENOMIC DNA]</scope>
    <source>
        <strain evidence="10 11">NCTC10112</strain>
    </source>
</reference>
<keyword evidence="3 9" id="KW-0813">Transport</keyword>
<keyword evidence="5 9" id="KW-0653">Protein transport</keyword>
<evidence type="ECO:0000256" key="4">
    <source>
        <dbReference type="ARBA" id="ARBA00022692"/>
    </source>
</evidence>
<evidence type="ECO:0000256" key="5">
    <source>
        <dbReference type="ARBA" id="ARBA00022927"/>
    </source>
</evidence>
<keyword evidence="4 9" id="KW-0812">Transmembrane</keyword>
<organism evidence="10 11">
    <name type="scientific">Metamycoplasma orale</name>
    <name type="common">Mycoplasma orale</name>
    <dbReference type="NCBI Taxonomy" id="2121"/>
    <lineage>
        <taxon>Bacteria</taxon>
        <taxon>Bacillati</taxon>
        <taxon>Mycoplasmatota</taxon>
        <taxon>Mycoplasmoidales</taxon>
        <taxon>Metamycoplasmataceae</taxon>
        <taxon>Metamycoplasma</taxon>
    </lineage>
</organism>
<feature type="transmembrane region" description="Helical" evidence="9">
    <location>
        <begin position="60"/>
        <end position="80"/>
    </location>
</feature>
<name>A0A448ZVA0_METOS</name>
<sequence length="83" mass="9160">MKAQAIALTTILIIISFCILFLSLLLAPDSNSFSGALVGSNDLDLFKVSKERGIKKIIKWSMYTLGILLFVLAIVLRYVLQKG</sequence>
<evidence type="ECO:0000256" key="8">
    <source>
        <dbReference type="ARBA" id="ARBA00023136"/>
    </source>
</evidence>
<evidence type="ECO:0000256" key="6">
    <source>
        <dbReference type="ARBA" id="ARBA00022989"/>
    </source>
</evidence>
<dbReference type="GO" id="GO:0005886">
    <property type="term" value="C:plasma membrane"/>
    <property type="evidence" value="ECO:0007669"/>
    <property type="project" value="UniProtKB-SubCell"/>
</dbReference>
<keyword evidence="9" id="KW-1003">Cell membrane</keyword>
<comment type="subcellular location">
    <subcellularLocation>
        <location evidence="9">Cell membrane</location>
        <topology evidence="9">Multi-pass membrane protein</topology>
    </subcellularLocation>
    <subcellularLocation>
        <location evidence="1">Membrane</location>
        <topology evidence="1">Multi-pass membrane protein</topology>
    </subcellularLocation>
</comment>
<dbReference type="RefSeq" id="WP_022936143.1">
    <property type="nucleotide sequence ID" value="NZ_LR214940.1"/>
</dbReference>
<evidence type="ECO:0000256" key="3">
    <source>
        <dbReference type="ARBA" id="ARBA00022448"/>
    </source>
</evidence>
<dbReference type="EMBL" id="LR214940">
    <property type="protein sequence ID" value="VEU55173.1"/>
    <property type="molecule type" value="Genomic_DNA"/>
</dbReference>
<protein>
    <recommendedName>
        <fullName evidence="9">Protein-export membrane protein SecG</fullName>
    </recommendedName>
</protein>
<evidence type="ECO:0000313" key="10">
    <source>
        <dbReference type="EMBL" id="VEU55173.1"/>
    </source>
</evidence>
<comment type="similarity">
    <text evidence="2 9">Belongs to the SecG family.</text>
</comment>
<evidence type="ECO:0000313" key="11">
    <source>
        <dbReference type="Proteomes" id="UP000290482"/>
    </source>
</evidence>
<evidence type="ECO:0000256" key="1">
    <source>
        <dbReference type="ARBA" id="ARBA00004141"/>
    </source>
</evidence>
<evidence type="ECO:0000256" key="2">
    <source>
        <dbReference type="ARBA" id="ARBA00008445"/>
    </source>
</evidence>
<dbReference type="OrthoDB" id="401188at2"/>
<dbReference type="Proteomes" id="UP000290482">
    <property type="component" value="Chromosome"/>
</dbReference>
<dbReference type="InterPro" id="IPR004692">
    <property type="entry name" value="SecG"/>
</dbReference>
<gene>
    <name evidence="10" type="primary">secG</name>
    <name evidence="10" type="ORF">NCTC10112_00053</name>
</gene>
<keyword evidence="6 9" id="KW-1133">Transmembrane helix</keyword>
<dbReference type="Pfam" id="PF03840">
    <property type="entry name" value="SecG"/>
    <property type="match status" value="1"/>
</dbReference>
<comment type="function">
    <text evidence="9">Involved in protein export. Participates in an early event of protein translocation.</text>
</comment>
<evidence type="ECO:0000256" key="7">
    <source>
        <dbReference type="ARBA" id="ARBA00023010"/>
    </source>
</evidence>
<proteinExistence type="inferred from homology"/>
<keyword evidence="7 9" id="KW-0811">Translocation</keyword>
<keyword evidence="8 9" id="KW-0472">Membrane</keyword>
<dbReference type="GO" id="GO:0015450">
    <property type="term" value="F:protein-transporting ATPase activity"/>
    <property type="evidence" value="ECO:0007669"/>
    <property type="project" value="UniProtKB-UniRule"/>
</dbReference>
<keyword evidence="11" id="KW-1185">Reference proteome</keyword>